<keyword evidence="3" id="KW-1185">Reference proteome</keyword>
<dbReference type="RefSeq" id="WP_341365744.1">
    <property type="nucleotide sequence ID" value="NZ_CP150951.2"/>
</dbReference>
<keyword evidence="2" id="KW-0560">Oxidoreductase</keyword>
<evidence type="ECO:0000313" key="3">
    <source>
        <dbReference type="Proteomes" id="UP001440612"/>
    </source>
</evidence>
<dbReference type="InterPro" id="IPR007138">
    <property type="entry name" value="ABM_dom"/>
</dbReference>
<dbReference type="EC" id="1.-.-.-" evidence="2"/>
<organism evidence="2 3">
    <name type="scientific">Yoonia phaeophyticola</name>
    <dbReference type="NCBI Taxonomy" id="3137369"/>
    <lineage>
        <taxon>Bacteria</taxon>
        <taxon>Pseudomonadati</taxon>
        <taxon>Pseudomonadota</taxon>
        <taxon>Alphaproteobacteria</taxon>
        <taxon>Rhodobacterales</taxon>
        <taxon>Paracoccaceae</taxon>
        <taxon>Yoonia</taxon>
    </lineage>
</organism>
<dbReference type="PROSITE" id="PS51725">
    <property type="entry name" value="ABM"/>
    <property type="match status" value="1"/>
</dbReference>
<dbReference type="Gene3D" id="3.30.70.100">
    <property type="match status" value="1"/>
</dbReference>
<sequence>MGITAKPGMVALTGTIIIPKDMQADLLPLLEEHKALTRQEPGCLKFDVAPDADDPTLFHVDELFKDEAAFAHHQSAGAARPWGPASKELMRNFNKRLL</sequence>
<proteinExistence type="predicted"/>
<name>A0ABZ2V0T0_9RHOB</name>
<dbReference type="SUPFAM" id="SSF54909">
    <property type="entry name" value="Dimeric alpha+beta barrel"/>
    <property type="match status" value="1"/>
</dbReference>
<gene>
    <name evidence="2" type="ORF">AABB29_11925</name>
</gene>
<dbReference type="Proteomes" id="UP001440612">
    <property type="component" value="Chromosome"/>
</dbReference>
<dbReference type="GO" id="GO:0004497">
    <property type="term" value="F:monooxygenase activity"/>
    <property type="evidence" value="ECO:0007669"/>
    <property type="project" value="UniProtKB-KW"/>
</dbReference>
<dbReference type="InterPro" id="IPR011008">
    <property type="entry name" value="Dimeric_a/b-barrel"/>
</dbReference>
<feature type="domain" description="ABM" evidence="1">
    <location>
        <begin position="10"/>
        <end position="98"/>
    </location>
</feature>
<dbReference type="EMBL" id="CP150951">
    <property type="protein sequence ID" value="WZC47624.1"/>
    <property type="molecule type" value="Genomic_DNA"/>
</dbReference>
<reference evidence="3" key="1">
    <citation type="submission" date="2024-04" db="EMBL/GenBank/DDBJ databases">
        <title>Phylogenomic analyses of a clade within the roseobacter group suggest taxonomic reassignments of species of the genera Aestuariivita, Citreicella, Loktanella, Nautella, Pelagibaca, Ruegeria, Thalassobius, Thiobacimonas and Tropicibacter, and the proposal o.</title>
        <authorList>
            <person name="Jeon C.O."/>
        </authorList>
    </citation>
    <scope>NUCLEOTIDE SEQUENCE [LARGE SCALE GENOMIC DNA]</scope>
    <source>
        <strain evidence="3">BS5-3</strain>
    </source>
</reference>
<accession>A0ABZ2V0T0</accession>
<keyword evidence="2" id="KW-0503">Monooxygenase</keyword>
<evidence type="ECO:0000259" key="1">
    <source>
        <dbReference type="PROSITE" id="PS51725"/>
    </source>
</evidence>
<dbReference type="Pfam" id="PF03992">
    <property type="entry name" value="ABM"/>
    <property type="match status" value="1"/>
</dbReference>
<evidence type="ECO:0000313" key="2">
    <source>
        <dbReference type="EMBL" id="WZC47624.1"/>
    </source>
</evidence>
<protein>
    <submittedName>
        <fullName evidence="2">Quinol monooxygenase</fullName>
        <ecNumber evidence="2">1.-.-.-</ecNumber>
    </submittedName>
</protein>